<proteinExistence type="predicted"/>
<accession>A0A1J5SN22</accession>
<gene>
    <name evidence="3" type="ORF">GALL_165530</name>
</gene>
<feature type="compositionally biased region" description="Basic and acidic residues" evidence="1">
    <location>
        <begin position="210"/>
        <end position="224"/>
    </location>
</feature>
<dbReference type="AlphaFoldDB" id="A0A1J5SN22"/>
<name>A0A1J5SN22_9ZZZZ</name>
<feature type="transmembrane region" description="Helical" evidence="2">
    <location>
        <begin position="20"/>
        <end position="40"/>
    </location>
</feature>
<keyword evidence="2" id="KW-0812">Transmembrane</keyword>
<dbReference type="EMBL" id="MLJW01000084">
    <property type="protein sequence ID" value="OIR01462.1"/>
    <property type="molecule type" value="Genomic_DNA"/>
</dbReference>
<evidence type="ECO:0000313" key="3">
    <source>
        <dbReference type="EMBL" id="OIR01462.1"/>
    </source>
</evidence>
<evidence type="ECO:0000256" key="2">
    <source>
        <dbReference type="SAM" id="Phobius"/>
    </source>
</evidence>
<feature type="region of interest" description="Disordered" evidence="1">
    <location>
        <begin position="210"/>
        <end position="230"/>
    </location>
</feature>
<keyword evidence="2" id="KW-1133">Transmembrane helix</keyword>
<keyword evidence="2" id="KW-0472">Membrane</keyword>
<comment type="caution">
    <text evidence="3">The sequence shown here is derived from an EMBL/GenBank/DDBJ whole genome shotgun (WGS) entry which is preliminary data.</text>
</comment>
<protein>
    <submittedName>
        <fullName evidence="3">Uncharacterized protein</fullName>
    </submittedName>
</protein>
<evidence type="ECO:0000256" key="1">
    <source>
        <dbReference type="SAM" id="MobiDB-lite"/>
    </source>
</evidence>
<organism evidence="3">
    <name type="scientific">mine drainage metagenome</name>
    <dbReference type="NCBI Taxonomy" id="410659"/>
    <lineage>
        <taxon>unclassified sequences</taxon>
        <taxon>metagenomes</taxon>
        <taxon>ecological metagenomes</taxon>
    </lineage>
</organism>
<reference evidence="3" key="1">
    <citation type="submission" date="2016-10" db="EMBL/GenBank/DDBJ databases">
        <title>Sequence of Gallionella enrichment culture.</title>
        <authorList>
            <person name="Poehlein A."/>
            <person name="Muehling M."/>
            <person name="Daniel R."/>
        </authorList>
    </citation>
    <scope>NUCLEOTIDE SEQUENCE</scope>
</reference>
<sequence length="230" mass="25840">MTFADTVNFLNQNAGVLSTVFSGIVMLATVIYAILTASLVTETRHMREVQTEPKMEVIAIPHEELVSIVTLRVKNIGLGPAYNVSFTLRGESQTTGENELIQDFSKSQFLSKGLRYLGPGQVLQSGFTQMTKNFAEKISAKLIVDVAYKSANEKSYKDSIPIYFEEFEGYATIGTPPLHAMADSLEKIERNIDHLATGFRRLRVDMYSEADRSREREEWDERHSATTKST</sequence>